<protein>
    <submittedName>
        <fullName evidence="7">Unannotated protein</fullName>
    </submittedName>
</protein>
<name>A0A6J7M316_9ZZZZ</name>
<evidence type="ECO:0000313" key="4">
    <source>
        <dbReference type="EMBL" id="CAB4365551.1"/>
    </source>
</evidence>
<dbReference type="EMBL" id="CAEZYF010000030">
    <property type="protein sequence ID" value="CAB4744421.1"/>
    <property type="molecule type" value="Genomic_DNA"/>
</dbReference>
<feature type="region of interest" description="Disordered" evidence="2">
    <location>
        <begin position="411"/>
        <end position="430"/>
    </location>
</feature>
<reference evidence="7" key="1">
    <citation type="submission" date="2020-05" db="EMBL/GenBank/DDBJ databases">
        <authorList>
            <person name="Chiriac C."/>
            <person name="Salcher M."/>
            <person name="Ghai R."/>
            <person name="Kavagutti S V."/>
        </authorList>
    </citation>
    <scope>NUCLEOTIDE SEQUENCE</scope>
</reference>
<feature type="domain" description="HNH nuclease" evidence="3">
    <location>
        <begin position="330"/>
        <end position="382"/>
    </location>
</feature>
<dbReference type="GO" id="GO:0004519">
    <property type="term" value="F:endonuclease activity"/>
    <property type="evidence" value="ECO:0007669"/>
    <property type="project" value="InterPro"/>
</dbReference>
<organism evidence="7">
    <name type="scientific">freshwater metagenome</name>
    <dbReference type="NCBI Taxonomy" id="449393"/>
    <lineage>
        <taxon>unclassified sequences</taxon>
        <taxon>metagenomes</taxon>
        <taxon>ecological metagenomes</taxon>
    </lineage>
</organism>
<dbReference type="SMART" id="SM00507">
    <property type="entry name" value="HNHc"/>
    <property type="match status" value="1"/>
</dbReference>
<dbReference type="Gene3D" id="1.10.30.50">
    <property type="match status" value="1"/>
</dbReference>
<dbReference type="GO" id="GO:0008270">
    <property type="term" value="F:zinc ion binding"/>
    <property type="evidence" value="ECO:0007669"/>
    <property type="project" value="InterPro"/>
</dbReference>
<evidence type="ECO:0000259" key="3">
    <source>
        <dbReference type="SMART" id="SM00507"/>
    </source>
</evidence>
<proteinExistence type="inferred from homology"/>
<accession>A0A6J7M316</accession>
<evidence type="ECO:0000313" key="6">
    <source>
        <dbReference type="EMBL" id="CAB4850805.1"/>
    </source>
</evidence>
<dbReference type="EMBL" id="CAESGF010000035">
    <property type="protein sequence ID" value="CAB4365551.1"/>
    <property type="molecule type" value="Genomic_DNA"/>
</dbReference>
<dbReference type="InterPro" id="IPR002711">
    <property type="entry name" value="HNH"/>
</dbReference>
<evidence type="ECO:0000313" key="5">
    <source>
        <dbReference type="EMBL" id="CAB4744421.1"/>
    </source>
</evidence>
<feature type="region of interest" description="Disordered" evidence="2">
    <location>
        <begin position="159"/>
        <end position="195"/>
    </location>
</feature>
<comment type="similarity">
    <text evidence="1">Belongs to the Rv1128c/1148c/1588c/1702c/1945/3466 family.</text>
</comment>
<dbReference type="GO" id="GO:0003676">
    <property type="term" value="F:nucleic acid binding"/>
    <property type="evidence" value="ECO:0007669"/>
    <property type="project" value="InterPro"/>
</dbReference>
<dbReference type="CDD" id="cd00085">
    <property type="entry name" value="HNHc"/>
    <property type="match status" value="1"/>
</dbReference>
<evidence type="ECO:0000256" key="1">
    <source>
        <dbReference type="ARBA" id="ARBA00023450"/>
    </source>
</evidence>
<gene>
    <name evidence="5" type="ORF">UFOPK2656_03139</name>
    <name evidence="6" type="ORF">UFOPK3267_01315</name>
    <name evidence="7" type="ORF">UFOPK3931_00442</name>
    <name evidence="4" type="ORF">UFOPK4189_03294</name>
</gene>
<dbReference type="Pfam" id="PF02720">
    <property type="entry name" value="DUF222"/>
    <property type="match status" value="1"/>
</dbReference>
<dbReference type="AlphaFoldDB" id="A0A6J7M316"/>
<evidence type="ECO:0000256" key="2">
    <source>
        <dbReference type="SAM" id="MobiDB-lite"/>
    </source>
</evidence>
<sequence>MPKEFLLPLLTYEQTFAILVDMEDALELLDLAVGGVAMFEGSRLLDNDLRSAVLGVQRHIDRLKVLHAGLLHEADKRRVWDIAGYRDVADWLAGVTKTSKGDAASRARLGAALGASDALKQAAENGDVSAATAESLFDALADRPSGASDADVEELVEACKGADPRDAKSAGEQWRDRHSGETAEQAEERRYAKRSVRTRNLGDGMGQLTAILPLLDLRQVTNSISHVAGKPCEADERTTEQRLADGLVQLCIAYAKGQVAGGREKPTLLITTTADAYTGRTADDGFTAHGDRVPAHLVRFLAEQANLQRVLIAGAHILDLGREVRYATDAQYKALVVRDGGCRRPGCHIPAAWCDIDHLLAWEDGGATDLDNLVMWCRHHHTQKHRPGVTVLGGVDDLRLRLADGTIVHCPPKGNPAGRSATRPRTEAAA</sequence>
<dbReference type="EMBL" id="CAFBIY010000064">
    <property type="protein sequence ID" value="CAB4850805.1"/>
    <property type="molecule type" value="Genomic_DNA"/>
</dbReference>
<feature type="compositionally biased region" description="Basic and acidic residues" evidence="2">
    <location>
        <begin position="160"/>
        <end position="190"/>
    </location>
</feature>
<dbReference type="InterPro" id="IPR003870">
    <property type="entry name" value="DUF222"/>
</dbReference>
<evidence type="ECO:0000313" key="7">
    <source>
        <dbReference type="EMBL" id="CAB4975111.1"/>
    </source>
</evidence>
<dbReference type="InterPro" id="IPR003615">
    <property type="entry name" value="HNH_nuc"/>
</dbReference>
<dbReference type="Pfam" id="PF01844">
    <property type="entry name" value="HNH"/>
    <property type="match status" value="1"/>
</dbReference>
<dbReference type="EMBL" id="CAFBOL010000006">
    <property type="protein sequence ID" value="CAB4975111.1"/>
    <property type="molecule type" value="Genomic_DNA"/>
</dbReference>